<dbReference type="EMBL" id="JAPNUD010000006">
    <property type="protein sequence ID" value="MDA0639754.1"/>
    <property type="molecule type" value="Genomic_DNA"/>
</dbReference>
<dbReference type="RefSeq" id="WP_271275198.1">
    <property type="nucleotide sequence ID" value="NZ_BAABFD010000022.1"/>
</dbReference>
<proteinExistence type="predicted"/>
<sequence length="354" mass="39702">MGEVLGVGVTHYPPFSGTDADMAGLLRRTMADPGIPAEVKDPANWTDNARREWGDDGGATGAAEHREALIKGFEQVRAAIDDFNPDAVLIWGDDQYENFHEDLIPPYAVLAYPDLELRPWAQAGYSADMQGKPNVWDEPYNTTFRVRGRPDIARHLASGLLERGVDVAYAYKQAHHPGLPHAFLNAVLYLDYHRTGFDYPVIPFPINCYGRRVVSYRGFMSEIEDRRELDPPSPSPARLMQVGAEVARLCAESPWRIALLASSSWSHAFLCDRTWRMWPDTPADARLYEALVKGDLDVWRATTLADVEAAGQHELLNWFPLVAAMEALGRPAPQWSAFVKTEVFNSNKVFAVYR</sequence>
<accession>A0ABT4SRS6</accession>
<keyword evidence="2" id="KW-1185">Reference proteome</keyword>
<dbReference type="SUPFAM" id="SSF53213">
    <property type="entry name" value="LigB-like"/>
    <property type="match status" value="1"/>
</dbReference>
<comment type="caution">
    <text evidence="1">The sequence shown here is derived from an EMBL/GenBank/DDBJ whole genome shotgun (WGS) entry which is preliminary data.</text>
</comment>
<evidence type="ECO:0000313" key="2">
    <source>
        <dbReference type="Proteomes" id="UP001212498"/>
    </source>
</evidence>
<evidence type="ECO:0008006" key="3">
    <source>
        <dbReference type="Google" id="ProtNLM"/>
    </source>
</evidence>
<reference evidence="1 2" key="1">
    <citation type="submission" date="2022-11" db="EMBL/GenBank/DDBJ databases">
        <title>Nonomuraea corallina sp. nov., a new species of the genus Nonomuraea isolated from sea side sediment in Thai sea.</title>
        <authorList>
            <person name="Ngamcharungchit C."/>
            <person name="Matsumoto A."/>
            <person name="Suriyachadkun C."/>
            <person name="Panbangred W."/>
            <person name="Inahashi Y."/>
            <person name="Intra B."/>
        </authorList>
    </citation>
    <scope>NUCLEOTIDE SEQUENCE [LARGE SCALE GENOMIC DNA]</scope>
    <source>
        <strain evidence="1 2">DSM 43553</strain>
    </source>
</reference>
<organism evidence="1 2">
    <name type="scientific">Nonomuraea ferruginea</name>
    <dbReference type="NCBI Taxonomy" id="46174"/>
    <lineage>
        <taxon>Bacteria</taxon>
        <taxon>Bacillati</taxon>
        <taxon>Actinomycetota</taxon>
        <taxon>Actinomycetes</taxon>
        <taxon>Streptosporangiales</taxon>
        <taxon>Streptosporangiaceae</taxon>
        <taxon>Nonomuraea</taxon>
    </lineage>
</organism>
<name>A0ABT4SRS6_9ACTN</name>
<dbReference type="Proteomes" id="UP001212498">
    <property type="component" value="Unassembled WGS sequence"/>
</dbReference>
<protein>
    <recommendedName>
        <fullName evidence="3">Catalytic LigB subunit of aromatic ring-opening dioxygenase</fullName>
    </recommendedName>
</protein>
<gene>
    <name evidence="1" type="ORF">OUY24_03885</name>
</gene>
<evidence type="ECO:0000313" key="1">
    <source>
        <dbReference type="EMBL" id="MDA0639754.1"/>
    </source>
</evidence>
<dbReference type="Gene3D" id="3.40.830.10">
    <property type="entry name" value="LigB-like"/>
    <property type="match status" value="1"/>
</dbReference>